<sequence length="122" mass="13600">MMEQGIIKEEEVDSFNIPYYTPSPSEVKREIVKEGSFNINRINVSEVNWDASGGWKAMADGDGGYNVAKCIRAVAEPLLTSHFGESIVDEVFTRFQEILTDHSTRSRRNGVFLKAKGVGEEA</sequence>
<accession>A0A834W611</accession>
<evidence type="ECO:0000256" key="3">
    <source>
        <dbReference type="ARBA" id="ARBA00022723"/>
    </source>
</evidence>
<dbReference type="Gene3D" id="1.10.1200.270">
    <property type="entry name" value="Methyltransferase, alpha-helical capping domain"/>
    <property type="match status" value="1"/>
</dbReference>
<proteinExistence type="predicted"/>
<dbReference type="EMBL" id="JAAIUW010000011">
    <property type="protein sequence ID" value="KAF7809703.1"/>
    <property type="molecule type" value="Genomic_DNA"/>
</dbReference>
<dbReference type="GO" id="GO:0032259">
    <property type="term" value="P:methylation"/>
    <property type="evidence" value="ECO:0007669"/>
    <property type="project" value="UniProtKB-KW"/>
</dbReference>
<evidence type="ECO:0000256" key="1">
    <source>
        <dbReference type="ARBA" id="ARBA00022603"/>
    </source>
</evidence>
<evidence type="ECO:0000256" key="4">
    <source>
        <dbReference type="ARBA" id="ARBA00022842"/>
    </source>
</evidence>
<dbReference type="InterPro" id="IPR029063">
    <property type="entry name" value="SAM-dependent_MTases_sf"/>
</dbReference>
<dbReference type="Proteomes" id="UP000634136">
    <property type="component" value="Unassembled WGS sequence"/>
</dbReference>
<dbReference type="InterPro" id="IPR005299">
    <property type="entry name" value="MeTrfase_7"/>
</dbReference>
<name>A0A834W611_9FABA</name>
<comment type="caution">
    <text evidence="5">The sequence shown here is derived from an EMBL/GenBank/DDBJ whole genome shotgun (WGS) entry which is preliminary data.</text>
</comment>
<keyword evidence="3" id="KW-0479">Metal-binding</keyword>
<keyword evidence="1 5" id="KW-0489">Methyltransferase</keyword>
<organism evidence="5 6">
    <name type="scientific">Senna tora</name>
    <dbReference type="NCBI Taxonomy" id="362788"/>
    <lineage>
        <taxon>Eukaryota</taxon>
        <taxon>Viridiplantae</taxon>
        <taxon>Streptophyta</taxon>
        <taxon>Embryophyta</taxon>
        <taxon>Tracheophyta</taxon>
        <taxon>Spermatophyta</taxon>
        <taxon>Magnoliopsida</taxon>
        <taxon>eudicotyledons</taxon>
        <taxon>Gunneridae</taxon>
        <taxon>Pentapetalae</taxon>
        <taxon>rosids</taxon>
        <taxon>fabids</taxon>
        <taxon>Fabales</taxon>
        <taxon>Fabaceae</taxon>
        <taxon>Caesalpinioideae</taxon>
        <taxon>Cassia clade</taxon>
        <taxon>Senna</taxon>
    </lineage>
</organism>
<evidence type="ECO:0000256" key="2">
    <source>
        <dbReference type="ARBA" id="ARBA00022679"/>
    </source>
</evidence>
<dbReference type="GO" id="GO:0008168">
    <property type="term" value="F:methyltransferase activity"/>
    <property type="evidence" value="ECO:0007669"/>
    <property type="project" value="UniProtKB-KW"/>
</dbReference>
<gene>
    <name evidence="5" type="ORF">G2W53_036446</name>
</gene>
<reference evidence="5" key="1">
    <citation type="submission" date="2020-09" db="EMBL/GenBank/DDBJ databases">
        <title>Genome-Enabled Discovery of Anthraquinone Biosynthesis in Senna tora.</title>
        <authorList>
            <person name="Kang S.-H."/>
            <person name="Pandey R.P."/>
            <person name="Lee C.-M."/>
            <person name="Sim J.-S."/>
            <person name="Jeong J.-T."/>
            <person name="Choi B.-S."/>
            <person name="Jung M."/>
            <person name="Ginzburg D."/>
            <person name="Zhao K."/>
            <person name="Won S.Y."/>
            <person name="Oh T.-J."/>
            <person name="Yu Y."/>
            <person name="Kim N.-H."/>
            <person name="Lee O.R."/>
            <person name="Lee T.-H."/>
            <person name="Bashyal P."/>
            <person name="Kim T.-S."/>
            <person name="Lee W.-H."/>
            <person name="Kawkins C."/>
            <person name="Kim C.-K."/>
            <person name="Kim J.S."/>
            <person name="Ahn B.O."/>
            <person name="Rhee S.Y."/>
            <person name="Sohng J.K."/>
        </authorList>
    </citation>
    <scope>NUCLEOTIDE SEQUENCE</scope>
    <source>
        <tissue evidence="5">Leaf</tissue>
    </source>
</reference>
<dbReference type="PANTHER" id="PTHR31009">
    <property type="entry name" value="S-ADENOSYL-L-METHIONINE:CARBOXYL METHYLTRANSFERASE FAMILY PROTEIN"/>
    <property type="match status" value="1"/>
</dbReference>
<keyword evidence="4" id="KW-0460">Magnesium</keyword>
<keyword evidence="2 5" id="KW-0808">Transferase</keyword>
<dbReference type="SUPFAM" id="SSF53335">
    <property type="entry name" value="S-adenosyl-L-methionine-dependent methyltransferases"/>
    <property type="match status" value="1"/>
</dbReference>
<dbReference type="InterPro" id="IPR042086">
    <property type="entry name" value="MeTrfase_capping"/>
</dbReference>
<dbReference type="AlphaFoldDB" id="A0A834W611"/>
<dbReference type="OrthoDB" id="1523883at2759"/>
<dbReference type="GO" id="GO:0046872">
    <property type="term" value="F:metal ion binding"/>
    <property type="evidence" value="ECO:0007669"/>
    <property type="project" value="UniProtKB-KW"/>
</dbReference>
<evidence type="ECO:0000313" key="6">
    <source>
        <dbReference type="Proteomes" id="UP000634136"/>
    </source>
</evidence>
<protein>
    <submittedName>
        <fullName evidence="5">Salicylate carboxymethyltransferase</fullName>
    </submittedName>
</protein>
<keyword evidence="6" id="KW-1185">Reference proteome</keyword>
<dbReference type="Pfam" id="PF03492">
    <property type="entry name" value="Methyltransf_7"/>
    <property type="match status" value="1"/>
</dbReference>
<dbReference type="Gene3D" id="3.40.50.150">
    <property type="entry name" value="Vaccinia Virus protein VP39"/>
    <property type="match status" value="1"/>
</dbReference>
<evidence type="ECO:0000313" key="5">
    <source>
        <dbReference type="EMBL" id="KAF7809703.1"/>
    </source>
</evidence>